<dbReference type="AlphaFoldDB" id="A0AA40ASD1"/>
<dbReference type="EMBL" id="JAUKUA010000003">
    <property type="protein sequence ID" value="KAK0721118.1"/>
    <property type="molecule type" value="Genomic_DNA"/>
</dbReference>
<evidence type="ECO:0000256" key="1">
    <source>
        <dbReference type="SAM" id="MobiDB-lite"/>
    </source>
</evidence>
<feature type="region of interest" description="Disordered" evidence="1">
    <location>
        <begin position="188"/>
        <end position="212"/>
    </location>
</feature>
<keyword evidence="2" id="KW-1133">Transmembrane helix</keyword>
<accession>A0AA40ASD1</accession>
<organism evidence="3 4">
    <name type="scientific">Lasiosphaeris hirsuta</name>
    <dbReference type="NCBI Taxonomy" id="260670"/>
    <lineage>
        <taxon>Eukaryota</taxon>
        <taxon>Fungi</taxon>
        <taxon>Dikarya</taxon>
        <taxon>Ascomycota</taxon>
        <taxon>Pezizomycotina</taxon>
        <taxon>Sordariomycetes</taxon>
        <taxon>Sordariomycetidae</taxon>
        <taxon>Sordariales</taxon>
        <taxon>Lasiosphaeriaceae</taxon>
        <taxon>Lasiosphaeris</taxon>
    </lineage>
</organism>
<reference evidence="3" key="1">
    <citation type="submission" date="2023-06" db="EMBL/GenBank/DDBJ databases">
        <title>Genome-scale phylogeny and comparative genomics of the fungal order Sordariales.</title>
        <authorList>
            <consortium name="Lawrence Berkeley National Laboratory"/>
            <person name="Hensen N."/>
            <person name="Bonometti L."/>
            <person name="Westerberg I."/>
            <person name="Brannstrom I.O."/>
            <person name="Guillou S."/>
            <person name="Cros-Aarteil S."/>
            <person name="Calhoun S."/>
            <person name="Haridas S."/>
            <person name="Kuo A."/>
            <person name="Mondo S."/>
            <person name="Pangilinan J."/>
            <person name="Riley R."/>
            <person name="Labutti K."/>
            <person name="Andreopoulos B."/>
            <person name="Lipzen A."/>
            <person name="Chen C."/>
            <person name="Yanf M."/>
            <person name="Daum C."/>
            <person name="Ng V."/>
            <person name="Clum A."/>
            <person name="Steindorff A."/>
            <person name="Ohm R."/>
            <person name="Martin F."/>
            <person name="Silar P."/>
            <person name="Natvig D."/>
            <person name="Lalanne C."/>
            <person name="Gautier V."/>
            <person name="Ament-Velasquez S.L."/>
            <person name="Kruys A."/>
            <person name="Hutchinson M.I."/>
            <person name="Powell A.J."/>
            <person name="Barry K."/>
            <person name="Miller A.N."/>
            <person name="Grigoriev I.V."/>
            <person name="Debuchy R."/>
            <person name="Gladieux P."/>
            <person name="Thoren M.H."/>
            <person name="Johannesson H."/>
        </authorList>
    </citation>
    <scope>NUCLEOTIDE SEQUENCE</scope>
    <source>
        <strain evidence="3">SMH4607-1</strain>
    </source>
</reference>
<dbReference type="Proteomes" id="UP001172102">
    <property type="component" value="Unassembled WGS sequence"/>
</dbReference>
<feature type="transmembrane region" description="Helical" evidence="2">
    <location>
        <begin position="224"/>
        <end position="252"/>
    </location>
</feature>
<evidence type="ECO:0000313" key="3">
    <source>
        <dbReference type="EMBL" id="KAK0721118.1"/>
    </source>
</evidence>
<evidence type="ECO:0000313" key="4">
    <source>
        <dbReference type="Proteomes" id="UP001172102"/>
    </source>
</evidence>
<protein>
    <submittedName>
        <fullName evidence="3">Uncharacterized protein</fullName>
    </submittedName>
</protein>
<keyword evidence="2" id="KW-0812">Transmembrane</keyword>
<keyword evidence="2" id="KW-0472">Membrane</keyword>
<comment type="caution">
    <text evidence="3">The sequence shown here is derived from an EMBL/GenBank/DDBJ whole genome shotgun (WGS) entry which is preliminary data.</text>
</comment>
<keyword evidence="4" id="KW-1185">Reference proteome</keyword>
<gene>
    <name evidence="3" type="ORF">B0H67DRAFT_578174</name>
</gene>
<name>A0AA40ASD1_9PEZI</name>
<sequence>METSHISPPAGDQTYDVSCIMVPPHSPHDTDVSYNNAPWGVWVWLEGVDLAMMQKGLSWTTQNIMLLSGQRESWKAMVSDFKHELPWKQDVIRVWGFREFPGRHPDESRWHGSVILFAHSTQTLDGFRLGNLKRQLICHAWVVDHTGNKIFAFDADEPGNNRNDLFRSHSDACDLWWLWPMDSIVPEDEGEGLSRPQVGGGKQERESESRVTGGQASFSGSIRVVAWGILILLSAVSIVVLGFGVVVIAILAMRA</sequence>
<evidence type="ECO:0000256" key="2">
    <source>
        <dbReference type="SAM" id="Phobius"/>
    </source>
</evidence>
<proteinExistence type="predicted"/>